<evidence type="ECO:0000313" key="2">
    <source>
        <dbReference type="Proteomes" id="UP000324222"/>
    </source>
</evidence>
<dbReference type="AlphaFoldDB" id="A0A5B7GRN4"/>
<comment type="caution">
    <text evidence="1">The sequence shown here is derived from an EMBL/GenBank/DDBJ whole genome shotgun (WGS) entry which is preliminary data.</text>
</comment>
<organism evidence="1 2">
    <name type="scientific">Portunus trituberculatus</name>
    <name type="common">Swimming crab</name>
    <name type="synonym">Neptunus trituberculatus</name>
    <dbReference type="NCBI Taxonomy" id="210409"/>
    <lineage>
        <taxon>Eukaryota</taxon>
        <taxon>Metazoa</taxon>
        <taxon>Ecdysozoa</taxon>
        <taxon>Arthropoda</taxon>
        <taxon>Crustacea</taxon>
        <taxon>Multicrustacea</taxon>
        <taxon>Malacostraca</taxon>
        <taxon>Eumalacostraca</taxon>
        <taxon>Eucarida</taxon>
        <taxon>Decapoda</taxon>
        <taxon>Pleocyemata</taxon>
        <taxon>Brachyura</taxon>
        <taxon>Eubrachyura</taxon>
        <taxon>Portunoidea</taxon>
        <taxon>Portunidae</taxon>
        <taxon>Portuninae</taxon>
        <taxon>Portunus</taxon>
    </lineage>
</organism>
<proteinExistence type="predicted"/>
<reference evidence="1 2" key="1">
    <citation type="submission" date="2019-05" db="EMBL/GenBank/DDBJ databases">
        <title>Another draft genome of Portunus trituberculatus and its Hox gene families provides insights of decapod evolution.</title>
        <authorList>
            <person name="Jeong J.-H."/>
            <person name="Song I."/>
            <person name="Kim S."/>
            <person name="Choi T."/>
            <person name="Kim D."/>
            <person name="Ryu S."/>
            <person name="Kim W."/>
        </authorList>
    </citation>
    <scope>NUCLEOTIDE SEQUENCE [LARGE SCALE GENOMIC DNA]</scope>
    <source>
        <tissue evidence="1">Muscle</tissue>
    </source>
</reference>
<gene>
    <name evidence="1" type="ORF">E2C01_054030</name>
</gene>
<name>A0A5B7GRN4_PORTR</name>
<protein>
    <submittedName>
        <fullName evidence="1">Uncharacterized protein</fullName>
    </submittedName>
</protein>
<dbReference type="Proteomes" id="UP000324222">
    <property type="component" value="Unassembled WGS sequence"/>
</dbReference>
<dbReference type="EMBL" id="VSRR010017064">
    <property type="protein sequence ID" value="MPC59995.1"/>
    <property type="molecule type" value="Genomic_DNA"/>
</dbReference>
<accession>A0A5B7GRN4</accession>
<evidence type="ECO:0000313" key="1">
    <source>
        <dbReference type="EMBL" id="MPC59995.1"/>
    </source>
</evidence>
<sequence>MFARSKRRAARERGPACAVVGIGVRPPANASPATPSPCVLSLFQSHNGMSMSHPFLFAAANLIQRPH</sequence>
<keyword evidence="2" id="KW-1185">Reference proteome</keyword>